<dbReference type="PANTHER" id="PTHR34819:SF4">
    <property type="entry name" value="LARGE CYSTEINE-RICH PERIPLASMIC PROTEIN OMCB"/>
    <property type="match status" value="1"/>
</dbReference>
<dbReference type="Proteomes" id="UP000092616">
    <property type="component" value="Unassembled WGS sequence"/>
</dbReference>
<sequence>MPNLHPRPTRHTGFAKLSLLSACVLLIQANHAYAAQTNTIAAKLGRGVSEILNTATADYQVDGDREQSFTATSNQVLTQAFSLPQYSIALTQPLSITVKPNQTVQWVNELSNTGAYDASVAVKFDTPHTLSNLQAYIDANNNGILDQGDTPLAPTVSLQAGEKIAIIVTALAAQDLKDGDTTQVGIQAMTQEDSNATASATDVAHIVEPIIHYKDRTYDNVMTQNQAGQPVYLEVGLALCNANPNAVDYTWINVTSQKTGDTIRLKAVETGANTGRYRVSAPTELNANAIQDTIIQTLDGDVLGAQASQCESADGSTTNILSNAIYASININNDISALSVSKTASVSEAEIGDFVDYTVNVSNVGKSDAVNVALNDDLPKGFSYVKNSVRIDGQRYDQDFSRSGKYMTLGLGTLAANASHKITYRVAIEPTALSGDGTNKAFATGKDSHTLTAITSGTASAKVKVTGNPLTTDGVIIGKVYADFNRDGIQQKQRNELGVAGVRLYLEDGTFVVTDSEGKYSLYGISAKTHVIKLDRTTLPRGVELVEQSNRNAGDAGSRFVDLKHGELHRADFGITDGIDDNNGQGSQALVEELKRRAKLVIAKNDALEQAVKTTLDVEPNSSAYTNYEYEAEGCLKPIDADGQISCQAMIIDNQAGKRDRKADNALAFDVNPIRPVQAPEIEKALSTADDKRIEGVTADADFLNLKDNQRVDSHKIRVQIKAPKGATTELLVNNTPVDQALMGKEVAWDKEGISGFDYYAVPLQRGSNALTVRATDSSGKVVSSKTIRIYAPDQIANIITREQTHVLEADGVSELQIAISLKDKDGGLYPGSATITLDSDIGTVLREDKDPNQAGVQTTIDGGEALISVRAPSAPGKGNLVIKAGNAERIIPLQFTPQLRPMIASGIIEGSVAFNNLGKSKHNDVSNDGFEDELQRIAGDRGDNTTGHGRAAFFLKGKVRGDVLLTMAYDSDKDKNARLFRDIRPDDYYPVYGDASAKGFDAQSSKKFYVRLDKDRSFVMYGDLKTHIDNNDGLSLGQYDRTLTGIKSHYENDTTKVTTFVAQTRSSQRVNETRGLGISGPYPVGGNFDDILLNTETVEVIVRDRNNPGTIVSRTPLNRYSDYDLDSVSRALYLRAPIASTDLDGNPIYLRVTVEAEKAGDEYTVGGVAVNRQLTPKINVGASYAQSDDPTNNEKLTGANTVVKFNERTKLIAEVAHYDSDKLNDQIANQINASELQGKTAGDAVRAELSYKDKTRDGKLYYTQADIGFTSPSSSVTAGRTEAGLNLTNQINAKTKLKAEAVMSEDDTSNAERKGATISLERKLSDIFTAELGLRYYDNDYRASRNYQAVVSTDIYNQSLTPSVSNTDSHYQGTTVRGRLTADLPKYNRSKLFVEYEQDVDDADRNAWSVGGETSLWNKGRLYARHELASTLVGDYGLDGNDEHRSTIIGVDANYMKDGQVFSEYRVKDGISARESEAAIGLRNKWKVQDGLYVNTSFERLQSLEGDSKNDATAATVGVDYLANDKYKLTTRTEKRWGVQTDTFLQTLGYANKINDDITLLAKDVYSLQEDNDSDKKRTMNRFQLGMAYRDYDSNILDHLAKLEYRYDNNQLGDSPYKKQTYIASLVSNYHPVRRWTLSGQYAGKYNKLTLDGIESDGFTNLLAGRAMYEINERWDAGVQAGAMWHKDNTRYLLGAEVGYSPITNLWLSAGYNFKGYHDDDIADSNTNQQGAYMRLRFKFDENLFKRNKPAVNASLMPTDDEVPTK</sequence>
<feature type="chain" id="PRO_5008612250" description="DUF11 domain-containing protein" evidence="1">
    <location>
        <begin position="35"/>
        <end position="1767"/>
    </location>
</feature>
<evidence type="ECO:0000313" key="4">
    <source>
        <dbReference type="Proteomes" id="UP000092616"/>
    </source>
</evidence>
<organism evidence="3 4">
    <name type="scientific">Faucicola atlantae</name>
    <dbReference type="NCBI Taxonomy" id="34059"/>
    <lineage>
        <taxon>Bacteria</taxon>
        <taxon>Pseudomonadati</taxon>
        <taxon>Pseudomonadota</taxon>
        <taxon>Gammaproteobacteria</taxon>
        <taxon>Moraxellales</taxon>
        <taxon>Moraxellaceae</taxon>
        <taxon>Faucicola</taxon>
    </lineage>
</organism>
<gene>
    <name evidence="3" type="ORF">A9306_01715</name>
</gene>
<feature type="signal peptide" evidence="1">
    <location>
        <begin position="1"/>
        <end position="34"/>
    </location>
</feature>
<name>A0A1B8QA20_9GAMM</name>
<dbReference type="InterPro" id="IPR008966">
    <property type="entry name" value="Adhesion_dom_sf"/>
</dbReference>
<accession>A0A1B8QA20</accession>
<dbReference type="EMBL" id="LZNA01000067">
    <property type="protein sequence ID" value="OBX75961.1"/>
    <property type="molecule type" value="Genomic_DNA"/>
</dbReference>
<dbReference type="NCBIfam" id="TIGR01451">
    <property type="entry name" value="B_ant_repeat"/>
    <property type="match status" value="1"/>
</dbReference>
<dbReference type="RefSeq" id="WP_067338469.1">
    <property type="nucleotide sequence ID" value="NZ_LZNA01000067.1"/>
</dbReference>
<reference evidence="3 4" key="1">
    <citation type="submission" date="2016-06" db="EMBL/GenBank/DDBJ databases">
        <title>Draft genome of Moraxella atlantae CCUG 59586.</title>
        <authorList>
            <person name="Salva-Serra F."/>
            <person name="Engstrom-Jakobsson H."/>
            <person name="Thorell K."/>
            <person name="Gonzales-Siles L."/>
            <person name="Karlsson R."/>
            <person name="Boulund F."/>
            <person name="Engstrand L."/>
            <person name="Kristiansson E."/>
            <person name="Moore E."/>
        </authorList>
    </citation>
    <scope>NUCLEOTIDE SEQUENCE [LARGE SCALE GENOMIC DNA]</scope>
    <source>
        <strain evidence="3 4">CCUG 59586</strain>
    </source>
</reference>
<keyword evidence="4" id="KW-1185">Reference proteome</keyword>
<dbReference type="InterPro" id="IPR047589">
    <property type="entry name" value="DUF11_rpt"/>
</dbReference>
<dbReference type="InterPro" id="IPR051172">
    <property type="entry name" value="Chlamydia_OmcB"/>
</dbReference>
<dbReference type="SUPFAM" id="SSF49401">
    <property type="entry name" value="Bacterial adhesins"/>
    <property type="match status" value="1"/>
</dbReference>
<evidence type="ECO:0000256" key="1">
    <source>
        <dbReference type="SAM" id="SignalP"/>
    </source>
</evidence>
<dbReference type="InterPro" id="IPR011250">
    <property type="entry name" value="OMP/PagP_B-barrel"/>
</dbReference>
<dbReference type="PANTHER" id="PTHR34819">
    <property type="entry name" value="LARGE CYSTEINE-RICH PERIPLASMIC PROTEIN OMCB"/>
    <property type="match status" value="1"/>
</dbReference>
<dbReference type="InterPro" id="IPR013783">
    <property type="entry name" value="Ig-like_fold"/>
</dbReference>
<evidence type="ECO:0000313" key="3">
    <source>
        <dbReference type="EMBL" id="OBX75961.1"/>
    </source>
</evidence>
<dbReference type="SUPFAM" id="SSF56925">
    <property type="entry name" value="OMPA-like"/>
    <property type="match status" value="1"/>
</dbReference>
<protein>
    <recommendedName>
        <fullName evidence="2">DUF11 domain-containing protein</fullName>
    </recommendedName>
</protein>
<dbReference type="Gene3D" id="2.60.40.10">
    <property type="entry name" value="Immunoglobulins"/>
    <property type="match status" value="1"/>
</dbReference>
<dbReference type="InterPro" id="IPR001434">
    <property type="entry name" value="OmcB-like_DUF11"/>
</dbReference>
<proteinExistence type="predicted"/>
<keyword evidence="1" id="KW-0732">Signal</keyword>
<evidence type="ECO:0000259" key="2">
    <source>
        <dbReference type="Pfam" id="PF01345"/>
    </source>
</evidence>
<feature type="domain" description="DUF11" evidence="2">
    <location>
        <begin position="338"/>
        <end position="447"/>
    </location>
</feature>
<dbReference type="Pfam" id="PF01345">
    <property type="entry name" value="DUF11"/>
    <property type="match status" value="1"/>
</dbReference>
<comment type="caution">
    <text evidence="3">The sequence shown here is derived from an EMBL/GenBank/DDBJ whole genome shotgun (WGS) entry which is preliminary data.</text>
</comment>